<dbReference type="SUPFAM" id="SSF53756">
    <property type="entry name" value="UDP-Glycosyltransferase/glycogen phosphorylase"/>
    <property type="match status" value="1"/>
</dbReference>
<evidence type="ECO:0000256" key="1">
    <source>
        <dbReference type="ARBA" id="ARBA00022679"/>
    </source>
</evidence>
<proteinExistence type="predicted"/>
<dbReference type="Pfam" id="PF00534">
    <property type="entry name" value="Glycos_transf_1"/>
    <property type="match status" value="1"/>
</dbReference>
<dbReference type="EMBL" id="RQGA01000001">
    <property type="protein sequence ID" value="TGL45808.1"/>
    <property type="molecule type" value="Genomic_DNA"/>
</dbReference>
<dbReference type="Gene3D" id="3.40.50.2000">
    <property type="entry name" value="Glycogen Phosphorylase B"/>
    <property type="match status" value="2"/>
</dbReference>
<dbReference type="OrthoDB" id="9797829at2"/>
<dbReference type="CDD" id="cd03809">
    <property type="entry name" value="GT4_MtfB-like"/>
    <property type="match status" value="1"/>
</dbReference>
<feature type="domain" description="Glycosyl transferase family 1" evidence="2">
    <location>
        <begin position="184"/>
        <end position="349"/>
    </location>
</feature>
<keyword evidence="1 3" id="KW-0808">Transferase</keyword>
<dbReference type="Proteomes" id="UP000298125">
    <property type="component" value="Unassembled WGS sequence"/>
</dbReference>
<protein>
    <submittedName>
        <fullName evidence="3">Glycosyltransferase</fullName>
    </submittedName>
</protein>
<evidence type="ECO:0000313" key="3">
    <source>
        <dbReference type="EMBL" id="TGL45808.1"/>
    </source>
</evidence>
<accession>A0A4R9JL53</accession>
<dbReference type="GO" id="GO:0009103">
    <property type="term" value="P:lipopolysaccharide biosynthetic process"/>
    <property type="evidence" value="ECO:0007669"/>
    <property type="project" value="TreeGrafter"/>
</dbReference>
<dbReference type="AlphaFoldDB" id="A0A4R9JL53"/>
<evidence type="ECO:0000259" key="2">
    <source>
        <dbReference type="Pfam" id="PF00534"/>
    </source>
</evidence>
<reference evidence="3" key="1">
    <citation type="journal article" date="2019" name="PLoS Negl. Trop. Dis.">
        <title>Revisiting the worldwide diversity of Leptospira species in the environment.</title>
        <authorList>
            <person name="Vincent A.T."/>
            <person name="Schiettekatte O."/>
            <person name="Bourhy P."/>
            <person name="Veyrier F.J."/>
            <person name="Picardeau M."/>
        </authorList>
    </citation>
    <scope>NUCLEOTIDE SEQUENCE [LARGE SCALE GENOMIC DNA]</scope>
    <source>
        <strain evidence="3">201702692</strain>
    </source>
</reference>
<dbReference type="PANTHER" id="PTHR46401">
    <property type="entry name" value="GLYCOSYLTRANSFERASE WBBK-RELATED"/>
    <property type="match status" value="1"/>
</dbReference>
<gene>
    <name evidence="3" type="ORF">EHQ49_00010</name>
</gene>
<dbReference type="PANTHER" id="PTHR46401:SF2">
    <property type="entry name" value="GLYCOSYLTRANSFERASE WBBK-RELATED"/>
    <property type="match status" value="1"/>
</dbReference>
<comment type="caution">
    <text evidence="3">The sequence shown here is derived from an EMBL/GenBank/DDBJ whole genome shotgun (WGS) entry which is preliminary data.</text>
</comment>
<dbReference type="GO" id="GO:0016757">
    <property type="term" value="F:glycosyltransferase activity"/>
    <property type="evidence" value="ECO:0007669"/>
    <property type="project" value="InterPro"/>
</dbReference>
<dbReference type="InterPro" id="IPR001296">
    <property type="entry name" value="Glyco_trans_1"/>
</dbReference>
<evidence type="ECO:0000313" key="4">
    <source>
        <dbReference type="Proteomes" id="UP000298125"/>
    </source>
</evidence>
<keyword evidence="4" id="KW-1185">Reference proteome</keyword>
<dbReference type="RefSeq" id="WP_135575105.1">
    <property type="nucleotide sequence ID" value="NZ_RQGA01000001.1"/>
</dbReference>
<name>A0A4R9JL53_9LEPT</name>
<sequence>MIIGIDASRNRSGGAVNHIIGILTHFNFKKHGIERIHLWSYPELLDNIPEFPWLIKHSPPVLKRSLLFQLVWQRFSLIREAHRFGCDLMFDSDAGSISAFKPYVSMSQDLLNFEEGSTRSYRIGFAWLRLKVLYYVQKVSFLNANGVIFLTNYSSEIIQKHTGRLPRIKIIHHGIDSKFNKNLVQKKSLKNNEINCIYISPILEYKNHFQVLEAIYLLRKKGFKIGITLVGDSSSEFGKLIIEKAKEYDPNQEFIFILGKVEHNDLPQIQSKSDVVVFASGVENMPITLMESMLMGLPIVCSNQGPMPEVLEDAGIYFDPKSVESIYSAIERLIQNDKLRLNVGKKAKQLALKYTWNKCSEETFQFLEHIVNEFKEK</sequence>
<organism evidence="3 4">
    <name type="scientific">Leptospira perdikensis</name>
    <dbReference type="NCBI Taxonomy" id="2484948"/>
    <lineage>
        <taxon>Bacteria</taxon>
        <taxon>Pseudomonadati</taxon>
        <taxon>Spirochaetota</taxon>
        <taxon>Spirochaetia</taxon>
        <taxon>Leptospirales</taxon>
        <taxon>Leptospiraceae</taxon>
        <taxon>Leptospira</taxon>
    </lineage>
</organism>